<reference evidence="2" key="1">
    <citation type="submission" date="2019-10" db="EMBL/GenBank/DDBJ databases">
        <title>Conservation and host-specific expression of non-tandemly repeated heterogenous ribosome RNA gene in arbuscular mycorrhizal fungi.</title>
        <authorList>
            <person name="Maeda T."/>
            <person name="Kobayashi Y."/>
            <person name="Nakagawa T."/>
            <person name="Ezawa T."/>
            <person name="Yamaguchi K."/>
            <person name="Bino T."/>
            <person name="Nishimoto Y."/>
            <person name="Shigenobu S."/>
            <person name="Kawaguchi M."/>
        </authorList>
    </citation>
    <scope>NUCLEOTIDE SEQUENCE</scope>
    <source>
        <strain evidence="2">HR1</strain>
    </source>
</reference>
<evidence type="ECO:0000256" key="1">
    <source>
        <dbReference type="SAM" id="MobiDB-lite"/>
    </source>
</evidence>
<protein>
    <submittedName>
        <fullName evidence="2">Uncharacterized protein</fullName>
    </submittedName>
</protein>
<gene>
    <name evidence="2" type="ORF">RCL2_002810700</name>
</gene>
<comment type="caution">
    <text evidence="2">The sequence shown here is derived from an EMBL/GenBank/DDBJ whole genome shotgun (WGS) entry which is preliminary data.</text>
</comment>
<proteinExistence type="predicted"/>
<evidence type="ECO:0000313" key="3">
    <source>
        <dbReference type="Proteomes" id="UP000615446"/>
    </source>
</evidence>
<organism evidence="2 3">
    <name type="scientific">Rhizophagus clarus</name>
    <dbReference type="NCBI Taxonomy" id="94130"/>
    <lineage>
        <taxon>Eukaryota</taxon>
        <taxon>Fungi</taxon>
        <taxon>Fungi incertae sedis</taxon>
        <taxon>Mucoromycota</taxon>
        <taxon>Glomeromycotina</taxon>
        <taxon>Glomeromycetes</taxon>
        <taxon>Glomerales</taxon>
        <taxon>Glomeraceae</taxon>
        <taxon>Rhizophagus</taxon>
    </lineage>
</organism>
<feature type="region of interest" description="Disordered" evidence="1">
    <location>
        <begin position="43"/>
        <end position="64"/>
    </location>
</feature>
<name>A0A8H3M9G7_9GLOM</name>
<sequence length="121" mass="13991">MNQVQVNAKSFQQYDLQLYNLPLISPQQQNPNFNQLEVEQVRKNEGKENGNCDQYQDPSDEKSGNKIFEVRENITSSFLVNKETGIIIEEEIVEIKKENKKQKQKSKNNVEIIAMAIAEMS</sequence>
<dbReference type="Proteomes" id="UP000615446">
    <property type="component" value="Unassembled WGS sequence"/>
</dbReference>
<dbReference type="AlphaFoldDB" id="A0A8H3M9G7"/>
<accession>A0A8H3M9G7</accession>
<evidence type="ECO:0000313" key="2">
    <source>
        <dbReference type="EMBL" id="GET01710.1"/>
    </source>
</evidence>
<dbReference type="EMBL" id="BLAL01000302">
    <property type="protein sequence ID" value="GET01710.1"/>
    <property type="molecule type" value="Genomic_DNA"/>
</dbReference>